<evidence type="ECO:0000313" key="3">
    <source>
        <dbReference type="Proteomes" id="UP000077628"/>
    </source>
</evidence>
<keyword evidence="1" id="KW-1133">Transmembrane helix</keyword>
<comment type="caution">
    <text evidence="2">The sequence shown here is derived from an EMBL/GenBank/DDBJ whole genome shotgun (WGS) entry which is preliminary data.</text>
</comment>
<keyword evidence="1" id="KW-0812">Transmembrane</keyword>
<protein>
    <submittedName>
        <fullName evidence="2">Uncharacterized protein</fullName>
    </submittedName>
</protein>
<proteinExistence type="predicted"/>
<evidence type="ECO:0000256" key="1">
    <source>
        <dbReference type="SAM" id="Phobius"/>
    </source>
</evidence>
<dbReference type="EMBL" id="LUUK01000195">
    <property type="protein sequence ID" value="OAI15071.1"/>
    <property type="molecule type" value="Genomic_DNA"/>
</dbReference>
<sequence>MQMDSDQLKDAALCALKFIEIYTGKDAKTKRYKALRALADMTLNDLERGKSDTECKYTAQDIFLSVTSSKSFEDSDKRNVNRFLKDLHDALPTHEAMLKQIAIDNNFVAIPTYNFSASVGSGSGVYTEHFITPLERNLYDTDIPAEDLKEGEIKYYLESVNNLPLLFRWINNFEISAWRQKLLAFAIIIGILVIVCLFLFFMLVFLHTKNGGLEIIRALFGTLGVSSFIAFPLRHLYLCLTNRIISAPILLLPNTVDNAQIEYVATEKLSPITGRPIRKFRVVIYSSTCPICQSRIEVENGGKEFHNRLIGRCTEVPLEHVYSFDRFLCKGRFLRHL</sequence>
<feature type="transmembrane region" description="Helical" evidence="1">
    <location>
        <begin position="215"/>
        <end position="233"/>
    </location>
</feature>
<reference evidence="3" key="1">
    <citation type="submission" date="2016-03" db="EMBL/GenBank/DDBJ databases">
        <authorList>
            <person name="Heylen K."/>
            <person name="De Vos P."/>
            <person name="Vekeman B."/>
        </authorList>
    </citation>
    <scope>NUCLEOTIDE SEQUENCE [LARGE SCALE GENOMIC DNA]</scope>
    <source>
        <strain evidence="3">R-45383</strain>
    </source>
</reference>
<name>A0A177NB61_9GAMM</name>
<dbReference type="AlphaFoldDB" id="A0A177NB61"/>
<feature type="transmembrane region" description="Helical" evidence="1">
    <location>
        <begin position="182"/>
        <end position="203"/>
    </location>
</feature>
<accession>A0A177NB61</accession>
<gene>
    <name evidence="2" type="ORF">A1355_11225</name>
</gene>
<dbReference type="Proteomes" id="UP000077628">
    <property type="component" value="Unassembled WGS sequence"/>
</dbReference>
<evidence type="ECO:0000313" key="2">
    <source>
        <dbReference type="EMBL" id="OAI15071.1"/>
    </source>
</evidence>
<keyword evidence="1" id="KW-0472">Membrane</keyword>
<keyword evidence="3" id="KW-1185">Reference proteome</keyword>
<organism evidence="2 3">
    <name type="scientific">Methylomonas koyamae</name>
    <dbReference type="NCBI Taxonomy" id="702114"/>
    <lineage>
        <taxon>Bacteria</taxon>
        <taxon>Pseudomonadati</taxon>
        <taxon>Pseudomonadota</taxon>
        <taxon>Gammaproteobacteria</taxon>
        <taxon>Methylococcales</taxon>
        <taxon>Methylococcaceae</taxon>
        <taxon>Methylomonas</taxon>
    </lineage>
</organism>